<feature type="compositionally biased region" description="Polar residues" evidence="9">
    <location>
        <begin position="331"/>
        <end position="356"/>
    </location>
</feature>
<dbReference type="GO" id="GO:0005634">
    <property type="term" value="C:nucleus"/>
    <property type="evidence" value="ECO:0007669"/>
    <property type="project" value="UniProtKB-SubCell"/>
</dbReference>
<evidence type="ECO:0000256" key="5">
    <source>
        <dbReference type="ARBA" id="ARBA00023155"/>
    </source>
</evidence>
<reference evidence="11 12" key="1">
    <citation type="submission" date="2018-04" db="EMBL/GenBank/DDBJ databases">
        <authorList>
            <person name="Zhang X."/>
            <person name="Yuan J."/>
            <person name="Li F."/>
            <person name="Xiang J."/>
        </authorList>
    </citation>
    <scope>NUCLEOTIDE SEQUENCE [LARGE SCALE GENOMIC DNA]</scope>
    <source>
        <tissue evidence="11">Muscle</tissue>
    </source>
</reference>
<dbReference type="GO" id="GO:0000981">
    <property type="term" value="F:DNA-binding transcription factor activity, RNA polymerase II-specific"/>
    <property type="evidence" value="ECO:0007669"/>
    <property type="project" value="TreeGrafter"/>
</dbReference>
<dbReference type="Gene3D" id="1.10.10.500">
    <property type="entry name" value="Homeo-prospero domain"/>
    <property type="match status" value="1"/>
</dbReference>
<keyword evidence="7" id="KW-0539">Nucleus</keyword>
<dbReference type="AlphaFoldDB" id="A0A423SN37"/>
<feature type="compositionally biased region" description="Polar residues" evidence="9">
    <location>
        <begin position="1131"/>
        <end position="1147"/>
    </location>
</feature>
<dbReference type="EMBL" id="QCYY01003065">
    <property type="protein sequence ID" value="ROT65620.1"/>
    <property type="molecule type" value="Genomic_DNA"/>
</dbReference>
<name>A0A423SN37_PENVA</name>
<dbReference type="Pfam" id="PF05044">
    <property type="entry name" value="HPD"/>
    <property type="match status" value="1"/>
</dbReference>
<feature type="compositionally biased region" description="Basic and acidic residues" evidence="9">
    <location>
        <begin position="445"/>
        <end position="465"/>
    </location>
</feature>
<evidence type="ECO:0000256" key="7">
    <source>
        <dbReference type="ARBA" id="ARBA00023242"/>
    </source>
</evidence>
<feature type="region of interest" description="Disordered" evidence="9">
    <location>
        <begin position="331"/>
        <end position="391"/>
    </location>
</feature>
<evidence type="ECO:0000313" key="12">
    <source>
        <dbReference type="Proteomes" id="UP000283509"/>
    </source>
</evidence>
<evidence type="ECO:0000313" key="11">
    <source>
        <dbReference type="EMBL" id="ROT65620.1"/>
    </source>
</evidence>
<dbReference type="InterPro" id="IPR023082">
    <property type="entry name" value="Homeo_prospero_dom"/>
</dbReference>
<feature type="compositionally biased region" description="Pro residues" evidence="9">
    <location>
        <begin position="485"/>
        <end position="494"/>
    </location>
</feature>
<keyword evidence="4 11" id="KW-0238">DNA-binding</keyword>
<dbReference type="SUPFAM" id="SSF46689">
    <property type="entry name" value="Homeodomain-like"/>
    <property type="match status" value="1"/>
</dbReference>
<feature type="compositionally biased region" description="Basic and acidic residues" evidence="9">
    <location>
        <begin position="357"/>
        <end position="371"/>
    </location>
</feature>
<dbReference type="OrthoDB" id="10038576at2759"/>
<dbReference type="STRING" id="6689.A0A423SN37"/>
<gene>
    <name evidence="11" type="ORF">C7M84_016389</name>
</gene>
<feature type="compositionally biased region" description="Pro residues" evidence="9">
    <location>
        <begin position="1114"/>
        <end position="1128"/>
    </location>
</feature>
<feature type="region of interest" description="Disordered" evidence="9">
    <location>
        <begin position="790"/>
        <end position="825"/>
    </location>
</feature>
<reference evidence="11 12" key="2">
    <citation type="submission" date="2019-01" db="EMBL/GenBank/DDBJ databases">
        <title>The decoding of complex shrimp genome reveals the adaptation for benthos swimmer, frequently molting mechanism and breeding impact on genome.</title>
        <authorList>
            <person name="Sun Y."/>
            <person name="Gao Y."/>
            <person name="Yu Y."/>
        </authorList>
    </citation>
    <scope>NUCLEOTIDE SEQUENCE [LARGE SCALE GENOMIC DNA]</scope>
    <source>
        <tissue evidence="11">Muscle</tissue>
    </source>
</reference>
<comment type="caution">
    <text evidence="11">The sequence shown here is derived from an EMBL/GenBank/DDBJ whole genome shotgun (WGS) entry which is preliminary data.</text>
</comment>
<evidence type="ECO:0000256" key="8">
    <source>
        <dbReference type="ARBA" id="ARBA00067423"/>
    </source>
</evidence>
<dbReference type="GO" id="GO:0010001">
    <property type="term" value="P:glial cell differentiation"/>
    <property type="evidence" value="ECO:0007669"/>
    <property type="project" value="UniProtKB-ARBA"/>
</dbReference>
<dbReference type="PROSITE" id="PS51818">
    <property type="entry name" value="HOMEO_PROSPERO"/>
    <property type="match status" value="1"/>
</dbReference>
<organism evidence="11 12">
    <name type="scientific">Penaeus vannamei</name>
    <name type="common">Whiteleg shrimp</name>
    <name type="synonym">Litopenaeus vannamei</name>
    <dbReference type="NCBI Taxonomy" id="6689"/>
    <lineage>
        <taxon>Eukaryota</taxon>
        <taxon>Metazoa</taxon>
        <taxon>Ecdysozoa</taxon>
        <taxon>Arthropoda</taxon>
        <taxon>Crustacea</taxon>
        <taxon>Multicrustacea</taxon>
        <taxon>Malacostraca</taxon>
        <taxon>Eumalacostraca</taxon>
        <taxon>Eucarida</taxon>
        <taxon>Decapoda</taxon>
        <taxon>Dendrobranchiata</taxon>
        <taxon>Penaeoidea</taxon>
        <taxon>Penaeidae</taxon>
        <taxon>Penaeus</taxon>
    </lineage>
</organism>
<dbReference type="FunFam" id="1.10.10.500:FF:000002">
    <property type="entry name" value="Prospero homeobox 3"/>
    <property type="match status" value="1"/>
</dbReference>
<keyword evidence="2" id="KW-0217">Developmental protein</keyword>
<evidence type="ECO:0000256" key="2">
    <source>
        <dbReference type="ARBA" id="ARBA00022473"/>
    </source>
</evidence>
<keyword evidence="3" id="KW-0805">Transcription regulation</keyword>
<feature type="region of interest" description="Disordered" evidence="9">
    <location>
        <begin position="50"/>
        <end position="72"/>
    </location>
</feature>
<keyword evidence="6" id="KW-0804">Transcription</keyword>
<evidence type="ECO:0000259" key="10">
    <source>
        <dbReference type="PROSITE" id="PS51818"/>
    </source>
</evidence>
<evidence type="ECO:0000256" key="6">
    <source>
        <dbReference type="ARBA" id="ARBA00023163"/>
    </source>
</evidence>
<feature type="compositionally biased region" description="Pro residues" evidence="9">
    <location>
        <begin position="813"/>
        <end position="823"/>
    </location>
</feature>
<dbReference type="PANTHER" id="PTHR12198">
    <property type="entry name" value="HOMEOBOX PROTEIN PROSPERO/PROX-1/CEH-26"/>
    <property type="match status" value="1"/>
</dbReference>
<feature type="compositionally biased region" description="Low complexity" evidence="9">
    <location>
        <begin position="495"/>
        <end position="504"/>
    </location>
</feature>
<dbReference type="InterPro" id="IPR037131">
    <property type="entry name" value="Homeo_prospero_dom_sf"/>
</dbReference>
<proteinExistence type="predicted"/>
<evidence type="ECO:0000256" key="1">
    <source>
        <dbReference type="ARBA" id="ARBA00004123"/>
    </source>
</evidence>
<evidence type="ECO:0000256" key="4">
    <source>
        <dbReference type="ARBA" id="ARBA00023125"/>
    </source>
</evidence>
<sequence length="1147" mass="126251">MHADTFGFKTTVLRERPRDIEGCGWAFGRCVRHRLATSDHQTHTIDIQGACRTPTHHPPHRPSTPPPSLSCGIHDSSVSEQYVCTELVLHRVIEEGRKRCFLMSLIGDSGKGHGEGPHVTGGAPDEPSSLVGGLRLGPRDVAPPYWPPLPLAPPSMHPPPMGTHHAAMAHEEESDCFGEKLLKKPKRIRTRVDAGEPRNAYSAFSSLPNLCGVSVNAVRPGSAPNLFSASQSFCGLPFVNYFNPPPTVGSRGMLSELFGAHTKPVAPIPPEDTVSTMGVLDKVTSSSVHSADAVNSVIRGPEPDNVLLREILQGRKRDLLTMEELEAARSLHNNNNSYKGATDTVEASNDETTTTTGRDESVTAEDGRCESEVEETLSQANSPRADSPEPRKRLENIVSVIHSSPTPNATPVNGCKKRKLYLPQQHETRPSYDSQTEEGEGAAEPDNKTRRLEEEEEQSEGRVAEAGEEGGLQIDLSVRRRTPDPQRPPSPKPPTSTSSDSNDASSYLLDYAQRLIRNQEARLQRENDLKNTTDLSEKLQLLRNISMGSQVTDLEGLADVLKTEITASLAVIIDTIVNKYVQQRKLLTKQAEVAAEQLNRDIASQLMERSRSPRSQKMPDRMPPQMPRVNGIPNPHGPLNLSPYPGSENALNLNHLRPPLYKPPHGFFHGNMPPMGGMIPTGQTSPYGGLEPEQDEALPLVVTPKKKRHKVTDSRLTPRTVGRLLEDFPRYGPLPSMGGGGPNSPRNSPPPPPLHHPHQRPTSFPQPPPLLPVSLPTSVAIPNPSLHDTGLLYPNYYGHRSSPPMDRREESPAGPPPPHPHPLLHPALLAATSPDSFSRFLHGGDHDRASDCSPADTHYDGVQPTISFYAAEPHSSTLTPMHLRKAKLMFFFVRYPSSSVLKTYFPDIKFNKNNTAQLVKWFSNFREFYYIQMEKYARQAISEGTKSADEVVVNMDAEIIRALNLHYNRNNHLEQIPEHFRYVVEQTLREFFKAIQEQKDQEQSWKKAIYKVIARLDEPVPEYFKSPTFLEQLETLSGAPYLVSGPPPSPHTLATGGSSPYCLHRTSPVRAPVRAYESPIWPQVHALAGPTAGGGGGAPVLAATPTVQEDVAGPPAPAPFPKPPPLPPLTTRRQYPKSQTLAHNHLC</sequence>
<accession>A0A423SN37</accession>
<dbReference type="InterPro" id="IPR039350">
    <property type="entry name" value="Prospero_homeodomain"/>
</dbReference>
<dbReference type="GO" id="GO:0000978">
    <property type="term" value="F:RNA polymerase II cis-regulatory region sequence-specific DNA binding"/>
    <property type="evidence" value="ECO:0007669"/>
    <property type="project" value="TreeGrafter"/>
</dbReference>
<dbReference type="InterPro" id="IPR009057">
    <property type="entry name" value="Homeodomain-like_sf"/>
</dbReference>
<keyword evidence="5 11" id="KW-0371">Homeobox</keyword>
<feature type="domain" description="Prospero" evidence="10">
    <location>
        <begin position="875"/>
        <end position="1034"/>
    </location>
</feature>
<protein>
    <recommendedName>
        <fullName evidence="8">Homeobox protein prospero</fullName>
    </recommendedName>
</protein>
<dbReference type="GO" id="GO:0048468">
    <property type="term" value="P:cell development"/>
    <property type="evidence" value="ECO:0007669"/>
    <property type="project" value="UniProtKB-ARBA"/>
</dbReference>
<feature type="region of interest" description="Disordered" evidence="9">
    <location>
        <begin position="426"/>
        <end position="504"/>
    </location>
</feature>
<feature type="region of interest" description="Disordered" evidence="9">
    <location>
        <begin position="1109"/>
        <end position="1147"/>
    </location>
</feature>
<comment type="subcellular location">
    <subcellularLocation>
        <location evidence="1">Nucleus</location>
    </subcellularLocation>
</comment>
<dbReference type="PANTHER" id="PTHR12198:SF0">
    <property type="entry name" value="HOMEOBOX PROTEIN PROSPERO"/>
    <property type="match status" value="1"/>
</dbReference>
<evidence type="ECO:0000256" key="3">
    <source>
        <dbReference type="ARBA" id="ARBA00023015"/>
    </source>
</evidence>
<keyword evidence="12" id="KW-1185">Reference proteome</keyword>
<dbReference type="Proteomes" id="UP000283509">
    <property type="component" value="Unassembled WGS sequence"/>
</dbReference>
<feature type="region of interest" description="Disordered" evidence="9">
    <location>
        <begin position="704"/>
        <end position="776"/>
    </location>
</feature>
<evidence type="ECO:0000256" key="9">
    <source>
        <dbReference type="SAM" id="MobiDB-lite"/>
    </source>
</evidence>